<dbReference type="PANTHER" id="PTHR30273:SF2">
    <property type="entry name" value="PROTEIN FECR"/>
    <property type="match status" value="1"/>
</dbReference>
<dbReference type="Gene3D" id="2.60.120.1440">
    <property type="match status" value="1"/>
</dbReference>
<sequence>MPNSNTPSKIFQSKWLYLVVVVILSATTIAAWYYRQGHNKPVLHQLRDKQQGYTTYTGTAGERRKITLPDNTTVILNGNTRLMVPDSFMRQHAVLLDGEAYFDAPGPLIVKTNILILTTQPAAAFKIRCFELQQGATAYLVSGKLQVTKSYLSTTDNQPEILGNGNMILANKEIDLMEKETYVPLEMKEWLDEKMSFEKEPFMNVMHKLEDWYGTEIYVDGNTAEVAPVTASFDHATLSQVLDNLRKQTKFTYKISNEKVNITF</sequence>
<protein>
    <submittedName>
        <fullName evidence="4">DUF4974 domain-containing protein</fullName>
    </submittedName>
</protein>
<dbReference type="InterPro" id="IPR006860">
    <property type="entry name" value="FecR"/>
</dbReference>
<organism evidence="4 5">
    <name type="scientific">Chitinophaga oryziterrae</name>
    <dbReference type="NCBI Taxonomy" id="1031224"/>
    <lineage>
        <taxon>Bacteria</taxon>
        <taxon>Pseudomonadati</taxon>
        <taxon>Bacteroidota</taxon>
        <taxon>Chitinophagia</taxon>
        <taxon>Chitinophagales</taxon>
        <taxon>Chitinophagaceae</taxon>
        <taxon>Chitinophaga</taxon>
    </lineage>
</organism>
<dbReference type="RefSeq" id="WP_157299810.1">
    <property type="nucleotide sequence ID" value="NZ_BAAAZB010000007.1"/>
</dbReference>
<evidence type="ECO:0000259" key="3">
    <source>
        <dbReference type="Pfam" id="PF16344"/>
    </source>
</evidence>
<evidence type="ECO:0000259" key="2">
    <source>
        <dbReference type="Pfam" id="PF04773"/>
    </source>
</evidence>
<dbReference type="Gene3D" id="3.55.50.30">
    <property type="match status" value="1"/>
</dbReference>
<evidence type="ECO:0000313" key="4">
    <source>
        <dbReference type="EMBL" id="MVT41202.1"/>
    </source>
</evidence>
<dbReference type="AlphaFoldDB" id="A0A6N8JAR6"/>
<feature type="domain" description="FecR protein" evidence="2">
    <location>
        <begin position="57"/>
        <end position="107"/>
    </location>
</feature>
<accession>A0A6N8JAR6</accession>
<evidence type="ECO:0000256" key="1">
    <source>
        <dbReference type="SAM" id="Phobius"/>
    </source>
</evidence>
<dbReference type="Pfam" id="PF04773">
    <property type="entry name" value="FecR"/>
    <property type="match status" value="1"/>
</dbReference>
<keyword evidence="1" id="KW-0472">Membrane</keyword>
<keyword evidence="1" id="KW-0812">Transmembrane</keyword>
<feature type="domain" description="Protein FecR C-terminal" evidence="3">
    <location>
        <begin position="194"/>
        <end position="262"/>
    </location>
</feature>
<dbReference type="PANTHER" id="PTHR30273">
    <property type="entry name" value="PERIPLASMIC SIGNAL SENSOR AND SIGMA FACTOR ACTIVATOR FECR-RELATED"/>
    <property type="match status" value="1"/>
</dbReference>
<dbReference type="OrthoDB" id="673084at2"/>
<name>A0A6N8JAR6_9BACT</name>
<dbReference type="Pfam" id="PF16344">
    <property type="entry name" value="FecR_C"/>
    <property type="match status" value="1"/>
</dbReference>
<dbReference type="InterPro" id="IPR012373">
    <property type="entry name" value="Ferrdict_sens_TM"/>
</dbReference>
<dbReference type="InterPro" id="IPR032508">
    <property type="entry name" value="FecR_C"/>
</dbReference>
<comment type="caution">
    <text evidence="4">The sequence shown here is derived from an EMBL/GenBank/DDBJ whole genome shotgun (WGS) entry which is preliminary data.</text>
</comment>
<dbReference type="EMBL" id="WRXO01000002">
    <property type="protein sequence ID" value="MVT41202.1"/>
    <property type="molecule type" value="Genomic_DNA"/>
</dbReference>
<evidence type="ECO:0000313" key="5">
    <source>
        <dbReference type="Proteomes" id="UP000468388"/>
    </source>
</evidence>
<dbReference type="GO" id="GO:0016989">
    <property type="term" value="F:sigma factor antagonist activity"/>
    <property type="evidence" value="ECO:0007669"/>
    <property type="project" value="TreeGrafter"/>
</dbReference>
<keyword evidence="5" id="KW-1185">Reference proteome</keyword>
<proteinExistence type="predicted"/>
<gene>
    <name evidence="4" type="ORF">GO495_11465</name>
</gene>
<dbReference type="Proteomes" id="UP000468388">
    <property type="component" value="Unassembled WGS sequence"/>
</dbReference>
<keyword evidence="1" id="KW-1133">Transmembrane helix</keyword>
<feature type="transmembrane region" description="Helical" evidence="1">
    <location>
        <begin position="15"/>
        <end position="34"/>
    </location>
</feature>
<reference evidence="4 5" key="1">
    <citation type="submission" date="2019-12" db="EMBL/GenBank/DDBJ databases">
        <title>The draft genomic sequence of strain Chitinophaga oryziterrae JCM 16595.</title>
        <authorList>
            <person name="Zhang X."/>
        </authorList>
    </citation>
    <scope>NUCLEOTIDE SEQUENCE [LARGE SCALE GENOMIC DNA]</scope>
    <source>
        <strain evidence="4 5">JCM 16595</strain>
    </source>
</reference>